<dbReference type="Proteomes" id="UP000664632">
    <property type="component" value="Unassembled WGS sequence"/>
</dbReference>
<evidence type="ECO:0000313" key="3">
    <source>
        <dbReference type="EMBL" id="MBO0439191.1"/>
    </source>
</evidence>
<reference evidence="3 4" key="1">
    <citation type="submission" date="2021-03" db="EMBL/GenBank/DDBJ databases">
        <title>Enterococcal diversity collection.</title>
        <authorList>
            <person name="Gilmore M.S."/>
            <person name="Schwartzman J."/>
            <person name="Van Tyne D."/>
            <person name="Martin M."/>
            <person name="Earl A.M."/>
            <person name="Manson A.L."/>
            <person name="Straub T."/>
            <person name="Salamzade R."/>
            <person name="Saavedra J."/>
            <person name="Lebreton F."/>
            <person name="Prichula J."/>
            <person name="Schaufler K."/>
            <person name="Gaca A."/>
            <person name="Sgardioli B."/>
            <person name="Wagenaar J."/>
            <person name="Strong T."/>
        </authorList>
    </citation>
    <scope>NUCLEOTIDE SEQUENCE [LARGE SCALE GENOMIC DNA]</scope>
    <source>
        <strain evidence="3 4">DIV0869a</strain>
    </source>
</reference>
<gene>
    <name evidence="3" type="ORF">JZO69_02310</name>
</gene>
<dbReference type="InterPro" id="IPR010572">
    <property type="entry name" value="Tail_dom"/>
</dbReference>
<keyword evidence="4" id="KW-1185">Reference proteome</keyword>
<evidence type="ECO:0000313" key="4">
    <source>
        <dbReference type="Proteomes" id="UP000664632"/>
    </source>
</evidence>
<sequence>MTKSVYFFDERQHLLRIVKENELIEVIQEKEITSNKEELMNDTLNVSTIYDEELKQAAYMAVKEESSFYSLYRIILDSEEENLLSFVGISFAPDELDSYVVKNVQVKNESIKNTIQKLLVETEWRIGKLDSKLPVITEDFRFLSVRDALKNIQAQGCEILFKYKIDGIGITDKWLEVYREIGEQSNQRFTYGEKALSIVKEQDRNQVYTSLIGRGRGEDVGDGKGKRIEFTNVEWKKANGKPLNKPKGQNWLEFPEMTKQYGIPLKNGGMRRREKVITFDEEESPEKLLQKTYDSLIDYSRPLVQFKTEILGGDTIGNTVTIHRHDRNYHYQTRIFKVKIDRLTGKVEAGLGDNITKSISKATSDLKGNVDSLDEKKMTFYDSEEISKWQDDIIRGAKGGSIKLMNGIETGKSNSREPYQMVWMNRDSLETSDHFLVANSEGIGFIDGDFYKGKYKTAWTIDGKFNADFIQAGILEGVTVQTKKDNDFQIKLQSNGTIAFRNQKKNEEESWIGAVIDGKTKEPVGVAVCQIPGYQFSIGSAVSREERAPSAVFEIPKESNATKKIWRLHGQGEINGDLNINGNLNIKGKLFLNGKEITGNGNGSGGSGGTGGGYPPEVTSQTDKFAWDLWSFLTSNGYSKATAAGILGNVQQETGGTMDPDTDQIGGPAYGLVQWDGSSYPLIGSPTWDGREYVKRLIGAAGITNDYQSTLAQAKLIDWCMYNGQWIGAVNPTSVSGFKAITDPAIAAYAFEMNFERPKNAHPERQGYAQEWFNKFKDLKPSTGAGKAGLDHLESLVGRYWGNGQCYAVPAEYSGFLGGCGLGAQTNYPLSHVIGNTEAAADIGSSYDWAAVGWKVIYQPEYKDLMTGAIINWKRGGNIGGFNVDYTYGHTGVIRGLTNGGFQTYEQNIGKGQIIERYERTWVGSSEISSIVIPPK</sequence>
<accession>A0ABS3GWR1</accession>
<feature type="domain" description="Phage tail lysozyme" evidence="2">
    <location>
        <begin position="626"/>
        <end position="776"/>
    </location>
</feature>
<comment type="caution">
    <text evidence="3">The sequence shown here is derived from an EMBL/GenBank/DDBJ whole genome shotgun (WGS) entry which is preliminary data.</text>
</comment>
<evidence type="ECO:0000259" key="1">
    <source>
        <dbReference type="Pfam" id="PF06605"/>
    </source>
</evidence>
<dbReference type="RefSeq" id="WP_207111289.1">
    <property type="nucleotide sequence ID" value="NZ_JAFLWD010000006.1"/>
</dbReference>
<protein>
    <submittedName>
        <fullName evidence="3">Phage tail protein</fullName>
    </submittedName>
</protein>
<evidence type="ECO:0000259" key="2">
    <source>
        <dbReference type="Pfam" id="PF18013"/>
    </source>
</evidence>
<proteinExistence type="predicted"/>
<dbReference type="Pfam" id="PF18013">
    <property type="entry name" value="Phage_lysozyme2"/>
    <property type="match status" value="1"/>
</dbReference>
<name>A0ABS3GWR1_9ENTE</name>
<dbReference type="InterPro" id="IPR041219">
    <property type="entry name" value="Phage_lysozyme2"/>
</dbReference>
<dbReference type="NCBIfam" id="TIGR01665">
    <property type="entry name" value="put_anti_recept"/>
    <property type="match status" value="1"/>
</dbReference>
<organism evidence="3 4">
    <name type="scientific">Candidatus Enterococcus ikei</name>
    <dbReference type="NCBI Taxonomy" id="2815326"/>
    <lineage>
        <taxon>Bacteria</taxon>
        <taxon>Bacillati</taxon>
        <taxon>Bacillota</taxon>
        <taxon>Bacilli</taxon>
        <taxon>Lactobacillales</taxon>
        <taxon>Enterococcaceae</taxon>
        <taxon>Enterococcus</taxon>
    </lineage>
</organism>
<dbReference type="Gene3D" id="3.90.1720.60">
    <property type="match status" value="1"/>
</dbReference>
<dbReference type="Pfam" id="PF06605">
    <property type="entry name" value="Prophage_tail"/>
    <property type="match status" value="1"/>
</dbReference>
<dbReference type="EMBL" id="JAFLWD010000006">
    <property type="protein sequence ID" value="MBO0439191.1"/>
    <property type="molecule type" value="Genomic_DNA"/>
</dbReference>
<dbReference type="InterPro" id="IPR007119">
    <property type="entry name" value="Phage_tail_spike_N"/>
</dbReference>
<feature type="domain" description="Tail spike" evidence="1">
    <location>
        <begin position="97"/>
        <end position="340"/>
    </location>
</feature>